<dbReference type="CDD" id="cd05374">
    <property type="entry name" value="17beta-HSD-like_SDR_c"/>
    <property type="match status" value="1"/>
</dbReference>
<name>A0ABR6VAV3_9PSED</name>
<proteinExistence type="inferred from homology"/>
<dbReference type="SUPFAM" id="SSF51735">
    <property type="entry name" value="NAD(P)-binding Rossmann-fold domains"/>
    <property type="match status" value="1"/>
</dbReference>
<keyword evidence="2" id="KW-0560">Oxidoreductase</keyword>
<accession>A0ABR6VAV3</accession>
<dbReference type="PANTHER" id="PTHR44169:SF6">
    <property type="entry name" value="NADPH-DEPENDENT 1-ACYLDIHYDROXYACETONE PHOSPHATE REDUCTASE"/>
    <property type="match status" value="1"/>
</dbReference>
<dbReference type="Proteomes" id="UP000628086">
    <property type="component" value="Unassembled WGS sequence"/>
</dbReference>
<dbReference type="RefSeq" id="WP_027908061.1">
    <property type="nucleotide sequence ID" value="NZ_JABWRR010000022.1"/>
</dbReference>
<dbReference type="PROSITE" id="PS00061">
    <property type="entry name" value="ADH_SHORT"/>
    <property type="match status" value="1"/>
</dbReference>
<dbReference type="Pfam" id="PF00106">
    <property type="entry name" value="adh_short"/>
    <property type="match status" value="1"/>
</dbReference>
<evidence type="ECO:0000256" key="2">
    <source>
        <dbReference type="ARBA" id="ARBA00023002"/>
    </source>
</evidence>
<evidence type="ECO:0000313" key="5">
    <source>
        <dbReference type="EMBL" id="MBC3477626.1"/>
    </source>
</evidence>
<comment type="caution">
    <text evidence="5">The sequence shown here is derived from an EMBL/GenBank/DDBJ whole genome shotgun (WGS) entry which is preliminary data.</text>
</comment>
<dbReference type="PRINTS" id="PR00081">
    <property type="entry name" value="GDHRDH"/>
</dbReference>
<dbReference type="InterPro" id="IPR057326">
    <property type="entry name" value="KR_dom"/>
</dbReference>
<protein>
    <submittedName>
        <fullName evidence="5">SDR family oxidoreductase</fullName>
    </submittedName>
</protein>
<evidence type="ECO:0000256" key="1">
    <source>
        <dbReference type="ARBA" id="ARBA00006484"/>
    </source>
</evidence>
<feature type="domain" description="Ketoreductase" evidence="4">
    <location>
        <begin position="2"/>
        <end position="179"/>
    </location>
</feature>
<dbReference type="NCBIfam" id="NF004284">
    <property type="entry name" value="PRK05693.1"/>
    <property type="match status" value="1"/>
</dbReference>
<dbReference type="PRINTS" id="PR00080">
    <property type="entry name" value="SDRFAMILY"/>
</dbReference>
<dbReference type="InterPro" id="IPR002347">
    <property type="entry name" value="SDR_fam"/>
</dbReference>
<dbReference type="InterPro" id="IPR020904">
    <property type="entry name" value="Sc_DH/Rdtase_CS"/>
</dbReference>
<sequence length="274" mass="29268">MPTVLITGCSSGIGRALADTFRDAGYEVWATARKPEDVAVLAAAGFAARELDVNDSEALKRLADELEDRHGRLDMLINNAGYGAMGPLLDGGVDALRQQFETNVFAVIGVTRALFPLLRRARGLVVNIGSVSGVLVTPFAGAYCASKAAVNALSDALRLELAPFGIQVMEVQPGAIASQFASNAQRQADQVLAADSAWWPLREQVQARARASQDRPTPAAVFAKGVLAATGKRKVPAVVRLGNGSTALPLMARLLPRRMLDWVLRKRFGLLRPL</sequence>
<dbReference type="Gene3D" id="3.40.50.720">
    <property type="entry name" value="NAD(P)-binding Rossmann-like Domain"/>
    <property type="match status" value="1"/>
</dbReference>
<dbReference type="InterPro" id="IPR036291">
    <property type="entry name" value="NAD(P)-bd_dom_sf"/>
</dbReference>
<evidence type="ECO:0000259" key="4">
    <source>
        <dbReference type="SMART" id="SM00822"/>
    </source>
</evidence>
<dbReference type="PANTHER" id="PTHR44169">
    <property type="entry name" value="NADPH-DEPENDENT 1-ACYLDIHYDROXYACETONE PHOSPHATE REDUCTASE"/>
    <property type="match status" value="1"/>
</dbReference>
<keyword evidence="6" id="KW-1185">Reference proteome</keyword>
<reference evidence="5 6" key="1">
    <citation type="journal article" date="2020" name="Microorganisms">
        <title>Reliable Identification of Environmental Pseudomonas Isolates Using the rpoD Gene.</title>
        <authorList>
            <consortium name="The Broad Institute Genome Sequencing Platform"/>
            <person name="Girard L."/>
            <person name="Lood C."/>
            <person name="Rokni-Zadeh H."/>
            <person name="van Noort V."/>
            <person name="Lavigne R."/>
            <person name="De Mot R."/>
        </authorList>
    </citation>
    <scope>NUCLEOTIDE SEQUENCE [LARGE SCALE GENOMIC DNA]</scope>
    <source>
        <strain evidence="5 6">RW7P2</strain>
    </source>
</reference>
<evidence type="ECO:0000313" key="6">
    <source>
        <dbReference type="Proteomes" id="UP000628086"/>
    </source>
</evidence>
<comment type="similarity">
    <text evidence="1 3">Belongs to the short-chain dehydrogenases/reductases (SDR) family.</text>
</comment>
<gene>
    <name evidence="5" type="ORF">HU747_18735</name>
</gene>
<dbReference type="EMBL" id="JABWRS010000015">
    <property type="protein sequence ID" value="MBC3477626.1"/>
    <property type="molecule type" value="Genomic_DNA"/>
</dbReference>
<dbReference type="SMART" id="SM00822">
    <property type="entry name" value="PKS_KR"/>
    <property type="match status" value="1"/>
</dbReference>
<organism evidence="5 6">
    <name type="scientific">Pseudomonas taiwanensis</name>
    <dbReference type="NCBI Taxonomy" id="470150"/>
    <lineage>
        <taxon>Bacteria</taxon>
        <taxon>Pseudomonadati</taxon>
        <taxon>Pseudomonadota</taxon>
        <taxon>Gammaproteobacteria</taxon>
        <taxon>Pseudomonadales</taxon>
        <taxon>Pseudomonadaceae</taxon>
        <taxon>Pseudomonas</taxon>
    </lineage>
</organism>
<evidence type="ECO:0000256" key="3">
    <source>
        <dbReference type="RuleBase" id="RU000363"/>
    </source>
</evidence>